<protein>
    <submittedName>
        <fullName evidence="2">Uncharacterized protein</fullName>
    </submittedName>
</protein>
<feature type="compositionally biased region" description="Basic and acidic residues" evidence="1">
    <location>
        <begin position="467"/>
        <end position="480"/>
    </location>
</feature>
<evidence type="ECO:0000313" key="2">
    <source>
        <dbReference type="EMBL" id="KAG9445116.1"/>
    </source>
</evidence>
<feature type="compositionally biased region" description="Basic and acidic residues" evidence="1">
    <location>
        <begin position="161"/>
        <end position="173"/>
    </location>
</feature>
<organism evidence="2 3">
    <name type="scientific">Aristolochia fimbriata</name>
    <name type="common">White veined hardy Dutchman's pipe vine</name>
    <dbReference type="NCBI Taxonomy" id="158543"/>
    <lineage>
        <taxon>Eukaryota</taxon>
        <taxon>Viridiplantae</taxon>
        <taxon>Streptophyta</taxon>
        <taxon>Embryophyta</taxon>
        <taxon>Tracheophyta</taxon>
        <taxon>Spermatophyta</taxon>
        <taxon>Magnoliopsida</taxon>
        <taxon>Magnoliidae</taxon>
        <taxon>Piperales</taxon>
        <taxon>Aristolochiaceae</taxon>
        <taxon>Aristolochia</taxon>
    </lineage>
</organism>
<comment type="caution">
    <text evidence="2">The sequence shown here is derived from an EMBL/GenBank/DDBJ whole genome shotgun (WGS) entry which is preliminary data.</text>
</comment>
<evidence type="ECO:0000256" key="1">
    <source>
        <dbReference type="SAM" id="MobiDB-lite"/>
    </source>
</evidence>
<dbReference type="EMBL" id="JAINDJ010000006">
    <property type="protein sequence ID" value="KAG9445116.1"/>
    <property type="molecule type" value="Genomic_DNA"/>
</dbReference>
<dbReference type="Proteomes" id="UP000825729">
    <property type="component" value="Unassembled WGS sequence"/>
</dbReference>
<sequence length="575" mass="60679">MYYEESNLSFFCSSLFLSPTIQRILQRRRKKSQKKSSPFIYLSRSPLLVLLHLRRLRRLRAVFLFPFTEPSEDPIDGDVDGVPDAVQPFLREGVHEPGYVLHDLLPHLPDPLPPKSLQHRPYGCPVPDVPSVDEDGVRRRVVREVPRVLQVRRPPPEEDGDGAREHAVEDRPPGEAVPARLQAELRVEEELHRGGAIVGAAGPGAVHGPASAGTRRVGALPQKGGAEVVLEGRPGSAGEAEEGVPGPVRDESLPIPDVGEGSGVESGGVGYADVAWVPRVPLDKEPGHVLHPGHVEEAGAPVPVFGAPEIPGDASEDDEVIPTPAGHLPRLLVPDPPQQRLGMKIPLFGGVVGPEVLADGEAGVEGDVEGSGGGRIGGPAGVAEDPAVVDDLGGELVGPVPGGEEGLGDEVAQPGGGGGAEAAVGEGDAAGVPGVEGEAAVDQFFVEHGREVVHEEEELQGEDGEEEPRSGMCRREGGDAEDAERADLAVVQAIGSGAYAAFPLGFLQRKVFRFRRLEHRSDNSAATSGDGKFSLPSSLVFFEEVKSVSEFQAKRGKNKNESSSLTPHSLLSVSE</sequence>
<name>A0AAV7E9N2_ARIFI</name>
<dbReference type="AlphaFoldDB" id="A0AAV7E9N2"/>
<reference evidence="2 3" key="1">
    <citation type="submission" date="2021-07" db="EMBL/GenBank/DDBJ databases">
        <title>The Aristolochia fimbriata genome: insights into angiosperm evolution, floral development and chemical biosynthesis.</title>
        <authorList>
            <person name="Jiao Y."/>
        </authorList>
    </citation>
    <scope>NUCLEOTIDE SEQUENCE [LARGE SCALE GENOMIC DNA]</scope>
    <source>
        <strain evidence="2">IBCAS-2021</strain>
        <tissue evidence="2">Leaf</tissue>
    </source>
</reference>
<gene>
    <name evidence="2" type="ORF">H6P81_016456</name>
</gene>
<feature type="compositionally biased region" description="Acidic residues" evidence="1">
    <location>
        <begin position="455"/>
        <end position="466"/>
    </location>
</feature>
<feature type="region of interest" description="Disordered" evidence="1">
    <location>
        <begin position="552"/>
        <end position="575"/>
    </location>
</feature>
<accession>A0AAV7E9N2</accession>
<proteinExistence type="predicted"/>
<keyword evidence="3" id="KW-1185">Reference proteome</keyword>
<feature type="compositionally biased region" description="Polar residues" evidence="1">
    <location>
        <begin position="561"/>
        <end position="575"/>
    </location>
</feature>
<feature type="region of interest" description="Disordered" evidence="1">
    <location>
        <begin position="455"/>
        <end position="480"/>
    </location>
</feature>
<evidence type="ECO:0000313" key="3">
    <source>
        <dbReference type="Proteomes" id="UP000825729"/>
    </source>
</evidence>
<feature type="region of interest" description="Disordered" evidence="1">
    <location>
        <begin position="151"/>
        <end position="176"/>
    </location>
</feature>